<evidence type="ECO:0000313" key="5">
    <source>
        <dbReference type="Proteomes" id="UP000009881"/>
    </source>
</evidence>
<dbReference type="OrthoDB" id="9805924at2"/>
<dbReference type="InterPro" id="IPR050832">
    <property type="entry name" value="Bact_Acetyltransf"/>
</dbReference>
<name>K9GWP0_9PROT</name>
<evidence type="ECO:0000259" key="3">
    <source>
        <dbReference type="PROSITE" id="PS51186"/>
    </source>
</evidence>
<dbReference type="STRING" id="1238182.C882_4384"/>
<comment type="caution">
    <text evidence="4">The sequence shown here is derived from an EMBL/GenBank/DDBJ whole genome shotgun (WGS) entry which is preliminary data.</text>
</comment>
<dbReference type="InterPro" id="IPR016181">
    <property type="entry name" value="Acyl_CoA_acyltransferase"/>
</dbReference>
<keyword evidence="5" id="KW-1185">Reference proteome</keyword>
<dbReference type="SUPFAM" id="SSF55729">
    <property type="entry name" value="Acyl-CoA N-acyltransferases (Nat)"/>
    <property type="match status" value="1"/>
</dbReference>
<dbReference type="EMBL" id="ANHY01000008">
    <property type="protein sequence ID" value="EKV30425.1"/>
    <property type="molecule type" value="Genomic_DNA"/>
</dbReference>
<dbReference type="eggNOG" id="COG0456">
    <property type="taxonomic scope" value="Bacteria"/>
</dbReference>
<reference evidence="4 5" key="1">
    <citation type="journal article" date="2013" name="Genome Announc.">
        <title>Draft Genome Sequence of an Alphaproteobacterium, Caenispirillum salinarum AK4(T), Isolated from a Solar Saltern.</title>
        <authorList>
            <person name="Khatri I."/>
            <person name="Singh A."/>
            <person name="Korpole S."/>
            <person name="Pinnaka A.K."/>
            <person name="Subramanian S."/>
        </authorList>
    </citation>
    <scope>NUCLEOTIDE SEQUENCE [LARGE SCALE GENOMIC DNA]</scope>
    <source>
        <strain evidence="4 5">AK4</strain>
    </source>
</reference>
<dbReference type="GO" id="GO:0016747">
    <property type="term" value="F:acyltransferase activity, transferring groups other than amino-acyl groups"/>
    <property type="evidence" value="ECO:0007669"/>
    <property type="project" value="InterPro"/>
</dbReference>
<feature type="domain" description="N-acetyltransferase" evidence="3">
    <location>
        <begin position="20"/>
        <end position="166"/>
    </location>
</feature>
<dbReference type="Gene3D" id="3.40.630.30">
    <property type="match status" value="1"/>
</dbReference>
<gene>
    <name evidence="4" type="ORF">C882_4384</name>
</gene>
<dbReference type="Proteomes" id="UP000009881">
    <property type="component" value="Unassembled WGS sequence"/>
</dbReference>
<organism evidence="4 5">
    <name type="scientific">Caenispirillum salinarum AK4</name>
    <dbReference type="NCBI Taxonomy" id="1238182"/>
    <lineage>
        <taxon>Bacteria</taxon>
        <taxon>Pseudomonadati</taxon>
        <taxon>Pseudomonadota</taxon>
        <taxon>Alphaproteobacteria</taxon>
        <taxon>Rhodospirillales</taxon>
        <taxon>Novispirillaceae</taxon>
        <taxon>Caenispirillum</taxon>
    </lineage>
</organism>
<keyword evidence="1 4" id="KW-0808">Transferase</keyword>
<keyword evidence="2" id="KW-0012">Acyltransferase</keyword>
<dbReference type="AlphaFoldDB" id="K9GWP0"/>
<dbReference type="RefSeq" id="WP_009540492.1">
    <property type="nucleotide sequence ID" value="NZ_ANHY01000008.1"/>
</dbReference>
<dbReference type="InterPro" id="IPR000182">
    <property type="entry name" value="GNAT_dom"/>
</dbReference>
<protein>
    <submittedName>
        <fullName evidence="4">Histone acetyltransferase HPA2</fullName>
    </submittedName>
</protein>
<dbReference type="Pfam" id="PF00583">
    <property type="entry name" value="Acetyltransf_1"/>
    <property type="match status" value="1"/>
</dbReference>
<evidence type="ECO:0000256" key="2">
    <source>
        <dbReference type="ARBA" id="ARBA00023315"/>
    </source>
</evidence>
<proteinExistence type="predicted"/>
<evidence type="ECO:0000313" key="4">
    <source>
        <dbReference type="EMBL" id="EKV30425.1"/>
    </source>
</evidence>
<dbReference type="PANTHER" id="PTHR43877">
    <property type="entry name" value="AMINOALKYLPHOSPHONATE N-ACETYLTRANSFERASE-RELATED-RELATED"/>
    <property type="match status" value="1"/>
</dbReference>
<dbReference type="CDD" id="cd04301">
    <property type="entry name" value="NAT_SF"/>
    <property type="match status" value="1"/>
</dbReference>
<accession>K9GWP0</accession>
<evidence type="ECO:0000256" key="1">
    <source>
        <dbReference type="ARBA" id="ARBA00022679"/>
    </source>
</evidence>
<dbReference type="PROSITE" id="PS51186">
    <property type="entry name" value="GNAT"/>
    <property type="match status" value="1"/>
</dbReference>
<sequence>MTRRATASASPSAVRPEPLIQVRDAEPFDEPGWRALWRDYVRFYEADVPERITAHTWARILDPASPVDCLVAVAPGGERVVGFAVTILHEGTWTDRPVCYLEDLYVVPDMRGKGVGRRLIETLACRGRSRGWHRLYWQTHHDNTEARALYDQLARLTRFVRYDLDL</sequence>